<evidence type="ECO:0000256" key="8">
    <source>
        <dbReference type="ARBA" id="ARBA00047883"/>
    </source>
</evidence>
<evidence type="ECO:0000256" key="10">
    <source>
        <dbReference type="RuleBase" id="RU003826"/>
    </source>
</evidence>
<dbReference type="AlphaFoldDB" id="A0A1M6QGD1"/>
<keyword evidence="4 9" id="KW-0460">Magnesium</keyword>
<keyword evidence="3 9" id="KW-0479">Metal-binding</keyword>
<dbReference type="Proteomes" id="UP000243547">
    <property type="component" value="Unassembled WGS sequence"/>
</dbReference>
<protein>
    <recommendedName>
        <fullName evidence="9">Thiamine-phosphate synthase</fullName>
        <shortName evidence="9">TP synthase</shortName>
        <shortName evidence="9">TPS</shortName>
        <ecNumber evidence="9">2.5.1.3</ecNumber>
    </recommendedName>
    <alternativeName>
        <fullName evidence="9">Thiamine-phosphate pyrophosphorylase</fullName>
        <shortName evidence="9">TMP pyrophosphorylase</shortName>
        <shortName evidence="9">TMP-PPase</shortName>
    </alternativeName>
</protein>
<dbReference type="Pfam" id="PF02581">
    <property type="entry name" value="TMP-TENI"/>
    <property type="match status" value="1"/>
</dbReference>
<evidence type="ECO:0000259" key="12">
    <source>
        <dbReference type="Pfam" id="PF02581"/>
    </source>
</evidence>
<comment type="catalytic activity">
    <reaction evidence="6 9 10">
        <text>4-methyl-5-(2-phosphooxyethyl)-thiazole + 4-amino-2-methyl-5-(diphosphooxymethyl)pyrimidine + H(+) = thiamine phosphate + diphosphate</text>
        <dbReference type="Rhea" id="RHEA:22328"/>
        <dbReference type="ChEBI" id="CHEBI:15378"/>
        <dbReference type="ChEBI" id="CHEBI:33019"/>
        <dbReference type="ChEBI" id="CHEBI:37575"/>
        <dbReference type="ChEBI" id="CHEBI:57841"/>
        <dbReference type="ChEBI" id="CHEBI:58296"/>
        <dbReference type="EC" id="2.5.1.3"/>
    </reaction>
</comment>
<evidence type="ECO:0000313" key="13">
    <source>
        <dbReference type="EMBL" id="SHK19276.1"/>
    </source>
</evidence>
<dbReference type="InterPro" id="IPR022998">
    <property type="entry name" value="ThiamineP_synth_TenI"/>
</dbReference>
<keyword evidence="14" id="KW-1185">Reference proteome</keyword>
<reference evidence="14" key="1">
    <citation type="submission" date="2016-11" db="EMBL/GenBank/DDBJ databases">
        <authorList>
            <person name="Varghese N."/>
            <person name="Submissions S."/>
        </authorList>
    </citation>
    <scope>NUCLEOTIDE SEQUENCE [LARGE SCALE GENOMIC DNA]</scope>
    <source>
        <strain evidence="14">DSM 14826</strain>
    </source>
</reference>
<comment type="function">
    <text evidence="9">Condenses 4-methyl-5-(beta-hydroxyethyl)thiazole monophosphate (THZ-P) and 2-methyl-4-amino-5-hydroxymethyl pyrimidine pyrophosphate (HMP-PP) to form thiamine monophosphate (TMP).</text>
</comment>
<dbReference type="EMBL" id="FRAI01000020">
    <property type="protein sequence ID" value="SHK19276.1"/>
    <property type="molecule type" value="Genomic_DNA"/>
</dbReference>
<sequence>MKNKKKIQGVYLIADFGIIKEGPYTAIVESAIESGIKAVQLRDKDSDALTFYKRAEEIKKITSKYDVPLIINDRVDIAIAIDADGVHVGQKDLPVEKVREILGDGKIIGVSASNLVEGIQGEKGGADYLGVGSLFTTTTKKDTRKVTIQMLKRIKNEVKIPVIAIGGINKNNLEKIKGIADGVAVASAILKGKDIKRDVLELVNLFG</sequence>
<dbReference type="OrthoDB" id="9812206at2"/>
<evidence type="ECO:0000256" key="5">
    <source>
        <dbReference type="ARBA" id="ARBA00022977"/>
    </source>
</evidence>
<dbReference type="PANTHER" id="PTHR20857:SF23">
    <property type="entry name" value="THIAMINE BIOSYNTHETIC BIFUNCTIONAL ENZYME"/>
    <property type="match status" value="1"/>
</dbReference>
<dbReference type="GO" id="GO:0004789">
    <property type="term" value="F:thiamine-phosphate diphosphorylase activity"/>
    <property type="evidence" value="ECO:0007669"/>
    <property type="project" value="UniProtKB-UniRule"/>
</dbReference>
<dbReference type="NCBIfam" id="TIGR00693">
    <property type="entry name" value="thiE"/>
    <property type="match status" value="1"/>
</dbReference>
<dbReference type="SUPFAM" id="SSF51391">
    <property type="entry name" value="Thiamin phosphate synthase"/>
    <property type="match status" value="1"/>
</dbReference>
<evidence type="ECO:0000256" key="3">
    <source>
        <dbReference type="ARBA" id="ARBA00022723"/>
    </source>
</evidence>
<proteinExistence type="inferred from homology"/>
<comment type="catalytic activity">
    <reaction evidence="7 9 10">
        <text>2-(2-carboxy-4-methylthiazol-5-yl)ethyl phosphate + 4-amino-2-methyl-5-(diphosphooxymethyl)pyrimidine + 2 H(+) = thiamine phosphate + CO2 + diphosphate</text>
        <dbReference type="Rhea" id="RHEA:47848"/>
        <dbReference type="ChEBI" id="CHEBI:15378"/>
        <dbReference type="ChEBI" id="CHEBI:16526"/>
        <dbReference type="ChEBI" id="CHEBI:33019"/>
        <dbReference type="ChEBI" id="CHEBI:37575"/>
        <dbReference type="ChEBI" id="CHEBI:57841"/>
        <dbReference type="ChEBI" id="CHEBI:62890"/>
        <dbReference type="EC" id="2.5.1.3"/>
    </reaction>
</comment>
<evidence type="ECO:0000256" key="2">
    <source>
        <dbReference type="ARBA" id="ARBA00022679"/>
    </source>
</evidence>
<dbReference type="EC" id="2.5.1.3" evidence="9"/>
<evidence type="ECO:0000256" key="4">
    <source>
        <dbReference type="ARBA" id="ARBA00022842"/>
    </source>
</evidence>
<gene>
    <name evidence="9" type="primary">thiE</name>
    <name evidence="13" type="ORF">SAMN02745227_01753</name>
</gene>
<dbReference type="HAMAP" id="MF_00097">
    <property type="entry name" value="TMP_synthase"/>
    <property type="match status" value="1"/>
</dbReference>
<comment type="caution">
    <text evidence="9">Lacks conserved residue(s) required for the propagation of feature annotation.</text>
</comment>
<organism evidence="13 14">
    <name type="scientific">Anaerobranca californiensis DSM 14826</name>
    <dbReference type="NCBI Taxonomy" id="1120989"/>
    <lineage>
        <taxon>Bacteria</taxon>
        <taxon>Bacillati</taxon>
        <taxon>Bacillota</taxon>
        <taxon>Clostridia</taxon>
        <taxon>Eubacteriales</taxon>
        <taxon>Proteinivoracaceae</taxon>
        <taxon>Anaerobranca</taxon>
    </lineage>
</organism>
<comment type="similarity">
    <text evidence="9 10">Belongs to the thiamine-phosphate synthase family.</text>
</comment>
<feature type="binding site" evidence="9">
    <location>
        <position position="72"/>
    </location>
    <ligand>
        <name>4-amino-2-methyl-5-(diphosphooxymethyl)pyrimidine</name>
        <dbReference type="ChEBI" id="CHEBI:57841"/>
    </ligand>
</feature>
<accession>A0A1M6QGD1</accession>
<dbReference type="GO" id="GO:0009228">
    <property type="term" value="P:thiamine biosynthetic process"/>
    <property type="evidence" value="ECO:0007669"/>
    <property type="project" value="UniProtKB-KW"/>
</dbReference>
<dbReference type="GO" id="GO:0000287">
    <property type="term" value="F:magnesium ion binding"/>
    <property type="evidence" value="ECO:0007669"/>
    <property type="project" value="UniProtKB-UniRule"/>
</dbReference>
<evidence type="ECO:0000256" key="11">
    <source>
        <dbReference type="RuleBase" id="RU004253"/>
    </source>
</evidence>
<dbReference type="InterPro" id="IPR013785">
    <property type="entry name" value="Aldolase_TIM"/>
</dbReference>
<dbReference type="InterPro" id="IPR036206">
    <property type="entry name" value="ThiamineP_synth_sf"/>
</dbReference>
<dbReference type="FunFam" id="3.20.20.70:FF:000096">
    <property type="entry name" value="Thiamine-phosphate synthase"/>
    <property type="match status" value="1"/>
</dbReference>
<comment type="catalytic activity">
    <reaction evidence="8 9 10">
        <text>2-[(2R,5Z)-2-carboxy-4-methylthiazol-5(2H)-ylidene]ethyl phosphate + 4-amino-2-methyl-5-(diphosphooxymethyl)pyrimidine + 2 H(+) = thiamine phosphate + CO2 + diphosphate</text>
        <dbReference type="Rhea" id="RHEA:47844"/>
        <dbReference type="ChEBI" id="CHEBI:15378"/>
        <dbReference type="ChEBI" id="CHEBI:16526"/>
        <dbReference type="ChEBI" id="CHEBI:33019"/>
        <dbReference type="ChEBI" id="CHEBI:37575"/>
        <dbReference type="ChEBI" id="CHEBI:57841"/>
        <dbReference type="ChEBI" id="CHEBI:62899"/>
        <dbReference type="EC" id="2.5.1.3"/>
    </reaction>
</comment>
<feature type="binding site" evidence="9">
    <location>
        <begin position="137"/>
        <end position="139"/>
    </location>
    <ligand>
        <name>2-[(2R,5Z)-2-carboxy-4-methylthiazol-5(2H)-ylidene]ethyl phosphate</name>
        <dbReference type="ChEBI" id="CHEBI:62899"/>
    </ligand>
</feature>
<feature type="domain" description="Thiamine phosphate synthase/TenI" evidence="12">
    <location>
        <begin position="10"/>
        <end position="189"/>
    </location>
</feature>
<evidence type="ECO:0000256" key="1">
    <source>
        <dbReference type="ARBA" id="ARBA00005165"/>
    </source>
</evidence>
<feature type="binding site" evidence="9">
    <location>
        <position position="73"/>
    </location>
    <ligand>
        <name>Mg(2+)</name>
        <dbReference type="ChEBI" id="CHEBI:18420"/>
    </ligand>
</feature>
<dbReference type="PANTHER" id="PTHR20857">
    <property type="entry name" value="THIAMINE-PHOSPHATE PYROPHOSPHORYLASE"/>
    <property type="match status" value="1"/>
</dbReference>
<dbReference type="UniPathway" id="UPA00060">
    <property type="reaction ID" value="UER00141"/>
</dbReference>
<feature type="binding site" evidence="9">
    <location>
        <position position="140"/>
    </location>
    <ligand>
        <name>4-amino-2-methyl-5-(diphosphooxymethyl)pyrimidine</name>
        <dbReference type="ChEBI" id="CHEBI:57841"/>
    </ligand>
</feature>
<feature type="binding site" evidence="9">
    <location>
        <begin position="40"/>
        <end position="44"/>
    </location>
    <ligand>
        <name>4-amino-2-methyl-5-(diphosphooxymethyl)pyrimidine</name>
        <dbReference type="ChEBI" id="CHEBI:57841"/>
    </ligand>
</feature>
<evidence type="ECO:0000256" key="6">
    <source>
        <dbReference type="ARBA" id="ARBA00047334"/>
    </source>
</evidence>
<evidence type="ECO:0000256" key="9">
    <source>
        <dbReference type="HAMAP-Rule" id="MF_00097"/>
    </source>
</evidence>
<keyword evidence="5 9" id="KW-0784">Thiamine biosynthesis</keyword>
<evidence type="ECO:0000313" key="14">
    <source>
        <dbReference type="Proteomes" id="UP000243547"/>
    </source>
</evidence>
<name>A0A1M6QGD1_9FIRM</name>
<dbReference type="GO" id="GO:0005737">
    <property type="term" value="C:cytoplasm"/>
    <property type="evidence" value="ECO:0007669"/>
    <property type="project" value="TreeGrafter"/>
</dbReference>
<dbReference type="InterPro" id="IPR034291">
    <property type="entry name" value="TMP_synthase"/>
</dbReference>
<dbReference type="RefSeq" id="WP_072908008.1">
    <property type="nucleotide sequence ID" value="NZ_FRAI01000020.1"/>
</dbReference>
<dbReference type="CDD" id="cd00564">
    <property type="entry name" value="TMP_TenI"/>
    <property type="match status" value="1"/>
</dbReference>
<comment type="cofactor">
    <cofactor evidence="9">
        <name>Mg(2+)</name>
        <dbReference type="ChEBI" id="CHEBI:18420"/>
    </cofactor>
    <text evidence="9">Binds 1 Mg(2+) ion per subunit.</text>
</comment>
<feature type="binding site" evidence="9">
    <location>
        <position position="167"/>
    </location>
    <ligand>
        <name>2-[(2R,5Z)-2-carboxy-4-methylthiazol-5(2H)-ylidene]ethyl phosphate</name>
        <dbReference type="ChEBI" id="CHEBI:62899"/>
    </ligand>
</feature>
<dbReference type="Gene3D" id="3.20.20.70">
    <property type="entry name" value="Aldolase class I"/>
    <property type="match status" value="1"/>
</dbReference>
<dbReference type="STRING" id="1120989.SAMN02745227_01753"/>
<comment type="pathway">
    <text evidence="1 9 11">Cofactor biosynthesis; thiamine diphosphate biosynthesis; thiamine phosphate from 4-amino-2-methyl-5-diphosphomethylpyrimidine and 4-methyl-5-(2-phosphoethyl)-thiazole: step 1/1.</text>
</comment>
<evidence type="ECO:0000256" key="7">
    <source>
        <dbReference type="ARBA" id="ARBA00047851"/>
    </source>
</evidence>
<dbReference type="GO" id="GO:0009229">
    <property type="term" value="P:thiamine diphosphate biosynthetic process"/>
    <property type="evidence" value="ECO:0007669"/>
    <property type="project" value="UniProtKB-UniRule"/>
</dbReference>
<keyword evidence="2 9" id="KW-0808">Transferase</keyword>
<feature type="binding site" evidence="9">
    <location>
        <position position="111"/>
    </location>
    <ligand>
        <name>4-amino-2-methyl-5-(diphosphooxymethyl)pyrimidine</name>
        <dbReference type="ChEBI" id="CHEBI:57841"/>
    </ligand>
</feature>
<feature type="binding site" evidence="9">
    <location>
        <position position="92"/>
    </location>
    <ligand>
        <name>Mg(2+)</name>
        <dbReference type="ChEBI" id="CHEBI:18420"/>
    </ligand>
</feature>